<dbReference type="AlphaFoldDB" id="A0AAD9VDH2"/>
<proteinExistence type="predicted"/>
<accession>A0AAD9VDH2</accession>
<reference evidence="2" key="1">
    <citation type="journal article" date="2023" name="G3 (Bethesda)">
        <title>Whole genome assembly and annotation of the endangered Caribbean coral Acropora cervicornis.</title>
        <authorList>
            <person name="Selwyn J.D."/>
            <person name="Vollmer S.V."/>
        </authorList>
    </citation>
    <scope>NUCLEOTIDE SEQUENCE</scope>
    <source>
        <strain evidence="2">K2</strain>
    </source>
</reference>
<evidence type="ECO:0000313" key="2">
    <source>
        <dbReference type="EMBL" id="KAK2569915.1"/>
    </source>
</evidence>
<dbReference type="Proteomes" id="UP001249851">
    <property type="component" value="Unassembled WGS sequence"/>
</dbReference>
<dbReference type="EMBL" id="JARQWQ010000009">
    <property type="protein sequence ID" value="KAK2569915.1"/>
    <property type="molecule type" value="Genomic_DNA"/>
</dbReference>
<name>A0AAD9VDH2_ACRCE</name>
<reference evidence="2" key="2">
    <citation type="journal article" date="2023" name="Science">
        <title>Genomic signatures of disease resistance in endangered staghorn corals.</title>
        <authorList>
            <person name="Vollmer S.V."/>
            <person name="Selwyn J.D."/>
            <person name="Despard B.A."/>
            <person name="Roesel C.L."/>
        </authorList>
    </citation>
    <scope>NUCLEOTIDE SEQUENCE</scope>
    <source>
        <strain evidence="2">K2</strain>
    </source>
</reference>
<gene>
    <name evidence="2" type="ORF">P5673_005774</name>
</gene>
<feature type="region of interest" description="Disordered" evidence="1">
    <location>
        <begin position="57"/>
        <end position="77"/>
    </location>
</feature>
<evidence type="ECO:0000313" key="3">
    <source>
        <dbReference type="Proteomes" id="UP001249851"/>
    </source>
</evidence>
<organism evidence="2 3">
    <name type="scientific">Acropora cervicornis</name>
    <name type="common">Staghorn coral</name>
    <dbReference type="NCBI Taxonomy" id="6130"/>
    <lineage>
        <taxon>Eukaryota</taxon>
        <taxon>Metazoa</taxon>
        <taxon>Cnidaria</taxon>
        <taxon>Anthozoa</taxon>
        <taxon>Hexacorallia</taxon>
        <taxon>Scleractinia</taxon>
        <taxon>Astrocoeniina</taxon>
        <taxon>Acroporidae</taxon>
        <taxon>Acropora</taxon>
    </lineage>
</organism>
<evidence type="ECO:0000256" key="1">
    <source>
        <dbReference type="SAM" id="MobiDB-lite"/>
    </source>
</evidence>
<sequence length="226" mass="26168">MSYLHKDVMGLTEDFVGVSTWCHQQSKSSDPNITGNKNSEIHMIIVAFYISKNWKKGDGNGERTGKPKRGSKAKEEFEAQAREIRGKLSKAKAEIERLKSNKKITKKGKKNRLELLRECKTLSVAILVAYMEKQKSRLRKVKRGYWRRKKQEDARRMNAQFELDPGRVYSDFRRVIDDHSEVAKPKYVHGQEDNESQRNVFSDAEEATTFWRTLWEAQGAGNVKAE</sequence>
<keyword evidence="3" id="KW-1185">Reference proteome</keyword>
<protein>
    <submittedName>
        <fullName evidence="2">Uncharacterized protein</fullName>
    </submittedName>
</protein>
<comment type="caution">
    <text evidence="2">The sequence shown here is derived from an EMBL/GenBank/DDBJ whole genome shotgun (WGS) entry which is preliminary data.</text>
</comment>